<sequence length="197" mass="22359">MPAEPQKFRAVLDADSAIGKFAEEWEKHYYDKYQLKVDFSAVRVPIQRQGFGWLMFIAQGLTCNQVYAKCESLFPCWRWVQDLDAAVQGRNDREPTDHYAIWLRDREEPDEELKNLSAIQLAAYGVPGNTLLEGLVLEPWYFRRTSHLNNVNWNLCSGSRSSDGGVPSVGWKVGRFGVDYADSYDAGGGLRSRSVVS</sequence>
<evidence type="ECO:0000313" key="2">
    <source>
        <dbReference type="Proteomes" id="UP000178930"/>
    </source>
</evidence>
<dbReference type="EMBL" id="MHIB01000017">
    <property type="protein sequence ID" value="OGY44335.1"/>
    <property type="molecule type" value="Genomic_DNA"/>
</dbReference>
<proteinExistence type="predicted"/>
<accession>A0A1G1XW75</accession>
<gene>
    <name evidence="1" type="ORF">A2729_06150</name>
</gene>
<dbReference type="Proteomes" id="UP000178930">
    <property type="component" value="Unassembled WGS sequence"/>
</dbReference>
<reference evidence="1 2" key="1">
    <citation type="journal article" date="2016" name="Nat. Commun.">
        <title>Thousands of microbial genomes shed light on interconnected biogeochemical processes in an aquifer system.</title>
        <authorList>
            <person name="Anantharaman K."/>
            <person name="Brown C.T."/>
            <person name="Hug L.A."/>
            <person name="Sharon I."/>
            <person name="Castelle C.J."/>
            <person name="Probst A.J."/>
            <person name="Thomas B.C."/>
            <person name="Singh A."/>
            <person name="Wilkins M.J."/>
            <person name="Karaoz U."/>
            <person name="Brodie E.L."/>
            <person name="Williams K.H."/>
            <person name="Hubbard S.S."/>
            <person name="Banfield J.F."/>
        </authorList>
    </citation>
    <scope>NUCLEOTIDE SEQUENCE [LARGE SCALE GENOMIC DNA]</scope>
</reference>
<dbReference type="AlphaFoldDB" id="A0A1G1XW75"/>
<evidence type="ECO:0000313" key="1">
    <source>
        <dbReference type="EMBL" id="OGY44335.1"/>
    </source>
</evidence>
<protein>
    <submittedName>
        <fullName evidence="1">Uncharacterized protein</fullName>
    </submittedName>
</protein>
<comment type="caution">
    <text evidence="1">The sequence shown here is derived from an EMBL/GenBank/DDBJ whole genome shotgun (WGS) entry which is preliminary data.</text>
</comment>
<organism evidence="1 2">
    <name type="scientific">Candidatus Buchananbacteria bacterium RIFCSPHIGHO2_01_FULL_39_14</name>
    <dbReference type="NCBI Taxonomy" id="1797532"/>
    <lineage>
        <taxon>Bacteria</taxon>
        <taxon>Candidatus Buchananiibacteriota</taxon>
    </lineage>
</organism>
<name>A0A1G1XW75_9BACT</name>